<dbReference type="SUPFAM" id="SSF52087">
    <property type="entry name" value="CRAL/TRIO domain"/>
    <property type="match status" value="1"/>
</dbReference>
<dbReference type="OrthoDB" id="1434354at2759"/>
<feature type="region of interest" description="Disordered" evidence="1">
    <location>
        <begin position="414"/>
        <end position="443"/>
    </location>
</feature>
<reference evidence="3" key="1">
    <citation type="submission" date="2021-03" db="EMBL/GenBank/DDBJ databases">
        <title>Draft genome sequence of rust myrtle Austropuccinia psidii MF-1, a brazilian biotype.</title>
        <authorList>
            <person name="Quecine M.C."/>
            <person name="Pachon D.M.R."/>
            <person name="Bonatelli M.L."/>
            <person name="Correr F.H."/>
            <person name="Franceschini L.M."/>
            <person name="Leite T.F."/>
            <person name="Margarido G.R.A."/>
            <person name="Almeida C.A."/>
            <person name="Ferrarezi J.A."/>
            <person name="Labate C.A."/>
        </authorList>
    </citation>
    <scope>NUCLEOTIDE SEQUENCE</scope>
    <source>
        <strain evidence="3">MF-1</strain>
    </source>
</reference>
<dbReference type="InterPro" id="IPR011074">
    <property type="entry name" value="CRAL/TRIO_N_dom"/>
</dbReference>
<dbReference type="Pfam" id="PF03765">
    <property type="entry name" value="CRAL_TRIO_N"/>
    <property type="match status" value="1"/>
</dbReference>
<dbReference type="Pfam" id="PF00650">
    <property type="entry name" value="CRAL_TRIO"/>
    <property type="match status" value="1"/>
</dbReference>
<dbReference type="InterPro" id="IPR036865">
    <property type="entry name" value="CRAL-TRIO_dom_sf"/>
</dbReference>
<evidence type="ECO:0000313" key="4">
    <source>
        <dbReference type="Proteomes" id="UP000765509"/>
    </source>
</evidence>
<feature type="compositionally biased region" description="Polar residues" evidence="1">
    <location>
        <begin position="414"/>
        <end position="425"/>
    </location>
</feature>
<accession>A0A9Q3DWV2</accession>
<dbReference type="InterPro" id="IPR001251">
    <property type="entry name" value="CRAL-TRIO_dom"/>
</dbReference>
<dbReference type="Gene3D" id="3.40.525.10">
    <property type="entry name" value="CRAL-TRIO lipid binding domain"/>
    <property type="match status" value="1"/>
</dbReference>
<dbReference type="PANTHER" id="PTHR45657:SF1">
    <property type="entry name" value="CRAL-TRIO DOMAIN-CONTAINING PROTEIN YKL091C-RELATED"/>
    <property type="match status" value="1"/>
</dbReference>
<organism evidence="3 4">
    <name type="scientific">Austropuccinia psidii MF-1</name>
    <dbReference type="NCBI Taxonomy" id="1389203"/>
    <lineage>
        <taxon>Eukaryota</taxon>
        <taxon>Fungi</taxon>
        <taxon>Dikarya</taxon>
        <taxon>Basidiomycota</taxon>
        <taxon>Pucciniomycotina</taxon>
        <taxon>Pucciniomycetes</taxon>
        <taxon>Pucciniales</taxon>
        <taxon>Sphaerophragmiaceae</taxon>
        <taxon>Austropuccinia</taxon>
    </lineage>
</organism>
<dbReference type="PANTHER" id="PTHR45657">
    <property type="entry name" value="CRAL-TRIO DOMAIN-CONTAINING PROTEIN YKL091C-RELATED"/>
    <property type="match status" value="1"/>
</dbReference>
<proteinExistence type="predicted"/>
<feature type="region of interest" description="Disordered" evidence="1">
    <location>
        <begin position="69"/>
        <end position="88"/>
    </location>
</feature>
<dbReference type="Gene3D" id="1.10.8.20">
    <property type="entry name" value="N-terminal domain of phosphatidylinositol transfer protein sec14p"/>
    <property type="match status" value="1"/>
</dbReference>
<dbReference type="SUPFAM" id="SSF46938">
    <property type="entry name" value="CRAL/TRIO N-terminal domain"/>
    <property type="match status" value="1"/>
</dbReference>
<dbReference type="SMART" id="SM00516">
    <property type="entry name" value="SEC14"/>
    <property type="match status" value="1"/>
</dbReference>
<sequence length="472" mass="53393">MIGWGDDVIWIEKNQNLKNGQESHRSTVVFFPPCTSSVSQSFNIYSIKLVTPSTDRTLHSMTTKSADLSATSSLNQVHSSSSKNSRLNPQGLNDHEIEILNEFKLELHQEGHSIENTTLGSDDQTLIRFLKARKFNLDSAKKMIKQCLQWRHQFEGIGIDGLYKELDPFDFPHRDQVFKFWPIYYHRTDKLGRPINIQNLGDLDLNKLYSVIDKQTHFKVVVANCEALTREILPACNHLKQSRHPLSPSGNSHSASNSVKGSPPNNVNDNVTNAFCIIDLKGFTLSQFWQIKSVAQSCFRISQDYYPETMGYLAIINAPKSFATIFKAIQPWLSKDTISKINILGDDYQSTLLKYIDAENLPSFLGGKCQCDEDRPWSCAKNDEKFDQSPWLKERDWKNESWKKFKSPFDSNGLSKDMSTATVASQDKDNYQTDNDEITDGGLTQDGVLIINSAKKAKPANRSSPTSPLNHA</sequence>
<feature type="compositionally biased region" description="Low complexity" evidence="1">
    <location>
        <begin position="247"/>
        <end position="258"/>
    </location>
</feature>
<dbReference type="CDD" id="cd00170">
    <property type="entry name" value="SEC14"/>
    <property type="match status" value="1"/>
</dbReference>
<evidence type="ECO:0000259" key="2">
    <source>
        <dbReference type="PROSITE" id="PS50191"/>
    </source>
</evidence>
<name>A0A9Q3DWV2_9BASI</name>
<evidence type="ECO:0000313" key="3">
    <source>
        <dbReference type="EMBL" id="MBW0508520.1"/>
    </source>
</evidence>
<dbReference type="EMBL" id="AVOT02020374">
    <property type="protein sequence ID" value="MBW0508520.1"/>
    <property type="molecule type" value="Genomic_DNA"/>
</dbReference>
<dbReference type="AlphaFoldDB" id="A0A9Q3DWV2"/>
<dbReference type="PROSITE" id="PS50191">
    <property type="entry name" value="CRAL_TRIO"/>
    <property type="match status" value="1"/>
</dbReference>
<dbReference type="InterPro" id="IPR036273">
    <property type="entry name" value="CRAL/TRIO_N_dom_sf"/>
</dbReference>
<dbReference type="InterPro" id="IPR051026">
    <property type="entry name" value="PI/PC_transfer"/>
</dbReference>
<evidence type="ECO:0000256" key="1">
    <source>
        <dbReference type="SAM" id="MobiDB-lite"/>
    </source>
</evidence>
<feature type="domain" description="CRAL-TRIO" evidence="2">
    <location>
        <begin position="173"/>
        <end position="373"/>
    </location>
</feature>
<feature type="region of interest" description="Disordered" evidence="1">
    <location>
        <begin position="243"/>
        <end position="266"/>
    </location>
</feature>
<comment type="caution">
    <text evidence="3">The sequence shown here is derived from an EMBL/GenBank/DDBJ whole genome shotgun (WGS) entry which is preliminary data.</text>
</comment>
<keyword evidence="4" id="KW-1185">Reference proteome</keyword>
<dbReference type="SMART" id="SM01100">
    <property type="entry name" value="CRAL_TRIO_N"/>
    <property type="match status" value="1"/>
</dbReference>
<gene>
    <name evidence="3" type="ORF">O181_048235</name>
</gene>
<protein>
    <recommendedName>
        <fullName evidence="2">CRAL-TRIO domain-containing protein</fullName>
    </recommendedName>
</protein>
<dbReference type="Proteomes" id="UP000765509">
    <property type="component" value="Unassembled WGS sequence"/>
</dbReference>